<feature type="region of interest" description="Disordered" evidence="1">
    <location>
        <begin position="33"/>
        <end position="73"/>
    </location>
</feature>
<gene>
    <name evidence="3" type="ORF">M595_1699</name>
</gene>
<feature type="compositionally biased region" description="Low complexity" evidence="1">
    <location>
        <begin position="42"/>
        <end position="57"/>
    </location>
</feature>
<evidence type="ECO:0000256" key="1">
    <source>
        <dbReference type="SAM" id="MobiDB-lite"/>
    </source>
</evidence>
<proteinExistence type="predicted"/>
<dbReference type="Gene3D" id="2.60.120.380">
    <property type="match status" value="1"/>
</dbReference>
<accession>U7QMH0</accession>
<dbReference type="OrthoDB" id="514905at2"/>
<sequence length="249" mass="26560">MSFKPSQLMIAGAAGLTTAVIVAYLTVSTHSSQSPTASTLNSVSQPQTTPSPTAAAPANPPISSPSSQTNPVVIRPPVENCRISMAVVDDPEPPLNVRSSPEVQDGNIVGQLDNDTFISVVNEDQGWLQISSPVEGWVAKNRTNSSCANVETPINFLQGGSSAIIRGEIIGGGSHRYTLNAGSGQILTVESRQQVFPRIVTPDGELLAGDPYTENLTEWTGELPQTGEYTLELDSNFRGYEYEFLVKVE</sequence>
<dbReference type="Pfam" id="PF08239">
    <property type="entry name" value="SH3_3"/>
    <property type="match status" value="1"/>
</dbReference>
<evidence type="ECO:0000313" key="4">
    <source>
        <dbReference type="Proteomes" id="UP000017127"/>
    </source>
</evidence>
<dbReference type="RefSeq" id="WP_023065557.1">
    <property type="nucleotide sequence ID" value="NZ_AUZM01000012.1"/>
</dbReference>
<dbReference type="AlphaFoldDB" id="U7QMH0"/>
<protein>
    <submittedName>
        <fullName evidence="3">Bacterial SH3 domain protein</fullName>
    </submittedName>
</protein>
<dbReference type="EMBL" id="AUZM01000012">
    <property type="protein sequence ID" value="ERT08310.1"/>
    <property type="molecule type" value="Genomic_DNA"/>
</dbReference>
<dbReference type="Proteomes" id="UP000017127">
    <property type="component" value="Unassembled WGS sequence"/>
</dbReference>
<organism evidence="3 4">
    <name type="scientific">Lyngbya aestuarii BL J</name>
    <dbReference type="NCBI Taxonomy" id="1348334"/>
    <lineage>
        <taxon>Bacteria</taxon>
        <taxon>Bacillati</taxon>
        <taxon>Cyanobacteriota</taxon>
        <taxon>Cyanophyceae</taxon>
        <taxon>Oscillatoriophycideae</taxon>
        <taxon>Oscillatoriales</taxon>
        <taxon>Microcoleaceae</taxon>
        <taxon>Lyngbya</taxon>
    </lineage>
</organism>
<evidence type="ECO:0000313" key="3">
    <source>
        <dbReference type="EMBL" id="ERT08310.1"/>
    </source>
</evidence>
<name>U7QMH0_9CYAN</name>
<keyword evidence="4" id="KW-1185">Reference proteome</keyword>
<evidence type="ECO:0000259" key="2">
    <source>
        <dbReference type="Pfam" id="PF08239"/>
    </source>
</evidence>
<dbReference type="InterPro" id="IPR003646">
    <property type="entry name" value="SH3-like_bac-type"/>
</dbReference>
<reference evidence="3 4" key="1">
    <citation type="journal article" date="2013" name="Front. Microbiol.">
        <title>Comparative genomic analyses of the cyanobacterium, Lyngbya aestuarii BL J, a powerful hydrogen producer.</title>
        <authorList>
            <person name="Kothari A."/>
            <person name="Vaughn M."/>
            <person name="Garcia-Pichel F."/>
        </authorList>
    </citation>
    <scope>NUCLEOTIDE SEQUENCE [LARGE SCALE GENOMIC DNA]</scope>
    <source>
        <strain evidence="3 4">BL J</strain>
    </source>
</reference>
<dbReference type="Gene3D" id="2.30.30.40">
    <property type="entry name" value="SH3 Domains"/>
    <property type="match status" value="1"/>
</dbReference>
<comment type="caution">
    <text evidence="3">The sequence shown here is derived from an EMBL/GenBank/DDBJ whole genome shotgun (WGS) entry which is preliminary data.</text>
</comment>
<feature type="domain" description="SH3b" evidence="2">
    <location>
        <begin position="95"/>
        <end position="140"/>
    </location>
</feature>